<dbReference type="InterPro" id="IPR001647">
    <property type="entry name" value="HTH_TetR"/>
</dbReference>
<evidence type="ECO:0000256" key="3">
    <source>
        <dbReference type="ARBA" id="ARBA00023163"/>
    </source>
</evidence>
<evidence type="ECO:0000313" key="7">
    <source>
        <dbReference type="EMBL" id="TCP54938.1"/>
    </source>
</evidence>
<keyword evidence="1" id="KW-0805">Transcription regulation</keyword>
<keyword evidence="8" id="KW-1185">Reference proteome</keyword>
<dbReference type="SUPFAM" id="SSF46785">
    <property type="entry name" value="Winged helix' DNA-binding domain"/>
    <property type="match status" value="1"/>
</dbReference>
<dbReference type="PANTHER" id="PTHR30055">
    <property type="entry name" value="HTH-TYPE TRANSCRIPTIONAL REGULATOR RUTR"/>
    <property type="match status" value="1"/>
</dbReference>
<evidence type="ECO:0000256" key="1">
    <source>
        <dbReference type="ARBA" id="ARBA00023015"/>
    </source>
</evidence>
<dbReference type="InterPro" id="IPR009057">
    <property type="entry name" value="Homeodomain-like_sf"/>
</dbReference>
<feature type="DNA-binding region" description="H-T-H motif" evidence="4">
    <location>
        <begin position="109"/>
        <end position="128"/>
    </location>
</feature>
<dbReference type="InterPro" id="IPR000524">
    <property type="entry name" value="Tscrpt_reg_HTH_GntR"/>
</dbReference>
<dbReference type="InterPro" id="IPR036390">
    <property type="entry name" value="WH_DNA-bd_sf"/>
</dbReference>
<evidence type="ECO:0000256" key="2">
    <source>
        <dbReference type="ARBA" id="ARBA00023125"/>
    </source>
</evidence>
<keyword evidence="3" id="KW-0804">Transcription</keyword>
<dbReference type="InterPro" id="IPR004111">
    <property type="entry name" value="Repressor_TetR_C"/>
</dbReference>
<dbReference type="GO" id="GO:0003700">
    <property type="term" value="F:DNA-binding transcription factor activity"/>
    <property type="evidence" value="ECO:0007669"/>
    <property type="project" value="InterPro"/>
</dbReference>
<dbReference type="CDD" id="cd07377">
    <property type="entry name" value="WHTH_GntR"/>
    <property type="match status" value="1"/>
</dbReference>
<dbReference type="GO" id="GO:0000976">
    <property type="term" value="F:transcription cis-regulatory region binding"/>
    <property type="evidence" value="ECO:0007669"/>
    <property type="project" value="TreeGrafter"/>
</dbReference>
<feature type="domain" description="HTH gntR-type" evidence="5">
    <location>
        <begin position="8"/>
        <end position="76"/>
    </location>
</feature>
<reference evidence="7 8" key="1">
    <citation type="submission" date="2019-03" db="EMBL/GenBank/DDBJ databases">
        <title>Genomic Encyclopedia of Type Strains, Phase IV (KMG-IV): sequencing the most valuable type-strain genomes for metagenomic binning, comparative biology and taxonomic classification.</title>
        <authorList>
            <person name="Goeker M."/>
        </authorList>
    </citation>
    <scope>NUCLEOTIDE SEQUENCE [LARGE SCALE GENOMIC DNA]</scope>
    <source>
        <strain evidence="7 8">DSM 45765</strain>
    </source>
</reference>
<dbReference type="Pfam" id="PF02909">
    <property type="entry name" value="TetR_C_1"/>
    <property type="match status" value="1"/>
</dbReference>
<evidence type="ECO:0000259" key="6">
    <source>
        <dbReference type="PROSITE" id="PS50977"/>
    </source>
</evidence>
<evidence type="ECO:0000256" key="4">
    <source>
        <dbReference type="PROSITE-ProRule" id="PRU00335"/>
    </source>
</evidence>
<dbReference type="EMBL" id="SLXQ01000002">
    <property type="protein sequence ID" value="TCP54938.1"/>
    <property type="molecule type" value="Genomic_DNA"/>
</dbReference>
<dbReference type="Pfam" id="PF00440">
    <property type="entry name" value="TetR_N"/>
    <property type="match status" value="1"/>
</dbReference>
<feature type="domain" description="HTH tetR-type" evidence="6">
    <location>
        <begin position="86"/>
        <end position="146"/>
    </location>
</feature>
<dbReference type="Gene3D" id="1.10.10.60">
    <property type="entry name" value="Homeodomain-like"/>
    <property type="match status" value="1"/>
</dbReference>
<dbReference type="SMART" id="SM00345">
    <property type="entry name" value="HTH_GNTR"/>
    <property type="match status" value="1"/>
</dbReference>
<dbReference type="InterPro" id="IPR036388">
    <property type="entry name" value="WH-like_DNA-bd_sf"/>
</dbReference>
<dbReference type="InterPro" id="IPR050109">
    <property type="entry name" value="HTH-type_TetR-like_transc_reg"/>
</dbReference>
<dbReference type="Gene3D" id="1.10.10.10">
    <property type="entry name" value="Winged helix-like DNA-binding domain superfamily/Winged helix DNA-binding domain"/>
    <property type="match status" value="1"/>
</dbReference>
<dbReference type="InterPro" id="IPR036271">
    <property type="entry name" value="Tet_transcr_reg_TetR-rel_C_sf"/>
</dbReference>
<sequence>MPDTQGTDPPYLRVTQEIRARIAAGELRPGDKAPSIRQISREWGVAKATAHKVLEALRQDGLVTTTPRVGAVVTEAAGDKHGNGAEPDPAGIAQAAMRIADRDGLANVSMRGVAHALGLPTMSLYRYVRSKDELVDLMADRAFGEIEYPASAPPDWRSWLTTAARLHWRLCRRHPWLPSVVSLTHPSLQPNLARYGVWTLRGLARLTADRQTAANVHFLVANYVRGTATNLDVQAEMNQRTGLTGGEWLAAQFPDTGVEADELGRLVDFDPASPGFVIDLDEHFEFGLQRLLDGIAALAD</sequence>
<dbReference type="PANTHER" id="PTHR30055:SF151">
    <property type="entry name" value="TRANSCRIPTIONAL REGULATORY PROTEIN"/>
    <property type="match status" value="1"/>
</dbReference>
<proteinExistence type="predicted"/>
<organism evidence="7 8">
    <name type="scientific">Tamaricihabitans halophyticus</name>
    <dbReference type="NCBI Taxonomy" id="1262583"/>
    <lineage>
        <taxon>Bacteria</taxon>
        <taxon>Bacillati</taxon>
        <taxon>Actinomycetota</taxon>
        <taxon>Actinomycetes</taxon>
        <taxon>Pseudonocardiales</taxon>
        <taxon>Pseudonocardiaceae</taxon>
        <taxon>Tamaricihabitans</taxon>
    </lineage>
</organism>
<dbReference type="Proteomes" id="UP000294911">
    <property type="component" value="Unassembled WGS sequence"/>
</dbReference>
<dbReference type="SUPFAM" id="SSF48498">
    <property type="entry name" value="Tetracyclin repressor-like, C-terminal domain"/>
    <property type="match status" value="1"/>
</dbReference>
<dbReference type="Pfam" id="PF00392">
    <property type="entry name" value="GntR"/>
    <property type="match status" value="1"/>
</dbReference>
<evidence type="ECO:0000313" key="8">
    <source>
        <dbReference type="Proteomes" id="UP000294911"/>
    </source>
</evidence>
<dbReference type="PROSITE" id="PS50977">
    <property type="entry name" value="HTH_TETR_2"/>
    <property type="match status" value="1"/>
</dbReference>
<gene>
    <name evidence="7" type="ORF">EV191_102148</name>
</gene>
<dbReference type="OrthoDB" id="2570341at2"/>
<evidence type="ECO:0000259" key="5">
    <source>
        <dbReference type="PROSITE" id="PS50949"/>
    </source>
</evidence>
<keyword evidence="2 4" id="KW-0238">DNA-binding</keyword>
<dbReference type="GO" id="GO:0045892">
    <property type="term" value="P:negative regulation of DNA-templated transcription"/>
    <property type="evidence" value="ECO:0007669"/>
    <property type="project" value="InterPro"/>
</dbReference>
<dbReference type="AlphaFoldDB" id="A0A4R2R0H4"/>
<dbReference type="PROSITE" id="PS50949">
    <property type="entry name" value="HTH_GNTR"/>
    <property type="match status" value="1"/>
</dbReference>
<accession>A0A4R2R0H4</accession>
<comment type="caution">
    <text evidence="7">The sequence shown here is derived from an EMBL/GenBank/DDBJ whole genome shotgun (WGS) entry which is preliminary data.</text>
</comment>
<dbReference type="SUPFAM" id="SSF46689">
    <property type="entry name" value="Homeodomain-like"/>
    <property type="match status" value="1"/>
</dbReference>
<protein>
    <submittedName>
        <fullName evidence="7">TetR family transcriptional regulator</fullName>
    </submittedName>
</protein>
<dbReference type="RefSeq" id="WP_132876332.1">
    <property type="nucleotide sequence ID" value="NZ_SLXQ01000002.1"/>
</dbReference>
<dbReference type="Gene3D" id="1.10.357.10">
    <property type="entry name" value="Tetracycline Repressor, domain 2"/>
    <property type="match status" value="1"/>
</dbReference>
<name>A0A4R2R0H4_9PSEU</name>